<dbReference type="EC" id="4.4.1.19" evidence="2"/>
<organism evidence="2 3">
    <name type="scientific">Heyndrickxia coagulans</name>
    <name type="common">Weizmannia coagulans</name>
    <dbReference type="NCBI Taxonomy" id="1398"/>
    <lineage>
        <taxon>Bacteria</taxon>
        <taxon>Bacillati</taxon>
        <taxon>Bacillota</taxon>
        <taxon>Bacilli</taxon>
        <taxon>Bacillales</taxon>
        <taxon>Bacillaceae</taxon>
        <taxon>Heyndrickxia</taxon>
    </lineage>
</organism>
<dbReference type="InterPro" id="IPR036112">
    <property type="entry name" value="ComA_synth_sf"/>
</dbReference>
<dbReference type="PATRIC" id="fig|1398.25.peg.3608"/>
<dbReference type="AlphaFoldDB" id="A0A150KD14"/>
<comment type="caution">
    <text evidence="2">The sequence shown here is derived from an EMBL/GenBank/DDBJ whole genome shotgun (WGS) entry which is preliminary data.</text>
</comment>
<evidence type="ECO:0000256" key="1">
    <source>
        <dbReference type="ARBA" id="ARBA00010424"/>
    </source>
</evidence>
<proteinExistence type="inferred from homology"/>
<protein>
    <submittedName>
        <fullName evidence="2">Phosphosulfolactate synthase</fullName>
        <ecNumber evidence="2">4.4.1.19</ecNumber>
    </submittedName>
</protein>
<gene>
    <name evidence="2" type="ORF">B4099_3408</name>
</gene>
<dbReference type="Pfam" id="PF02679">
    <property type="entry name" value="ComA"/>
    <property type="match status" value="1"/>
</dbReference>
<evidence type="ECO:0000313" key="2">
    <source>
        <dbReference type="EMBL" id="KYC67462.1"/>
    </source>
</evidence>
<name>A0A150KD14_HEYCO</name>
<reference evidence="2 3" key="1">
    <citation type="submission" date="2016-01" db="EMBL/GenBank/DDBJ databases">
        <title>Genome Sequences of Twelve Sporeforming Bacillus Species Isolated from Foods.</title>
        <authorList>
            <person name="Berendsen E.M."/>
            <person name="Wells-Bennik M.H."/>
            <person name="Krawcyk A.O."/>
            <person name="De Jong A."/>
            <person name="Holsappel S."/>
            <person name="Eijlander R.T."/>
            <person name="Kuipers O.P."/>
        </authorList>
    </citation>
    <scope>NUCLEOTIDE SEQUENCE [LARGE SCALE GENOMIC DNA]</scope>
    <source>
        <strain evidence="2 3">B4099</strain>
    </source>
</reference>
<keyword evidence="2" id="KW-0456">Lyase</keyword>
<evidence type="ECO:0000313" key="3">
    <source>
        <dbReference type="Proteomes" id="UP000075304"/>
    </source>
</evidence>
<dbReference type="EMBL" id="LQYI01000071">
    <property type="protein sequence ID" value="KYC67462.1"/>
    <property type="molecule type" value="Genomic_DNA"/>
</dbReference>
<dbReference type="InterPro" id="IPR013785">
    <property type="entry name" value="Aldolase_TIM"/>
</dbReference>
<sequence>MNELGLALPLRNEKPRDCGITILIDNGIPLNLFKDTIDSAAPYVDFVKFGWGTSVVSRHLEEKIDHLTKRHCLLFRRHFI</sequence>
<comment type="similarity">
    <text evidence="1">Belongs to the phosphosulfolactate synthase family.</text>
</comment>
<dbReference type="GO" id="GO:0043817">
    <property type="term" value="F:phosphosulfolactate synthase activity"/>
    <property type="evidence" value="ECO:0007669"/>
    <property type="project" value="UniProtKB-EC"/>
</dbReference>
<dbReference type="SUPFAM" id="SSF102110">
    <property type="entry name" value="(2r)-phospho-3-sulfolactate synthase ComA"/>
    <property type="match status" value="1"/>
</dbReference>
<dbReference type="InterPro" id="IPR003830">
    <property type="entry name" value="ComA_synth"/>
</dbReference>
<dbReference type="Gene3D" id="3.20.20.70">
    <property type="entry name" value="Aldolase class I"/>
    <property type="match status" value="1"/>
</dbReference>
<dbReference type="Proteomes" id="UP000075304">
    <property type="component" value="Unassembled WGS sequence"/>
</dbReference>
<accession>A0A150KD14</accession>